<dbReference type="GO" id="GO:0009306">
    <property type="term" value="P:protein secretion"/>
    <property type="evidence" value="ECO:0007669"/>
    <property type="project" value="InterPro"/>
</dbReference>
<evidence type="ECO:0000259" key="7">
    <source>
        <dbReference type="Pfam" id="PF04357"/>
    </source>
</evidence>
<dbReference type="RefSeq" id="WP_095990840.1">
    <property type="nucleotide sequence ID" value="NZ_CP022098.1"/>
</dbReference>
<dbReference type="PANTHER" id="PTHR36985:SF1">
    <property type="entry name" value="TRANSLOCATION AND ASSEMBLY MODULE SUBUNIT TAMB"/>
    <property type="match status" value="1"/>
</dbReference>
<dbReference type="Pfam" id="PF05359">
    <property type="entry name" value="DUF748"/>
    <property type="match status" value="1"/>
</dbReference>
<comment type="subcellular location">
    <subcellularLocation>
        <location evidence="1">Membrane</location>
        <topology evidence="1">Single-pass membrane protein</topology>
    </subcellularLocation>
</comment>
<evidence type="ECO:0000256" key="4">
    <source>
        <dbReference type="ARBA" id="ARBA00023136"/>
    </source>
</evidence>
<dbReference type="PANTHER" id="PTHR36985">
    <property type="entry name" value="TRANSLOCATION AND ASSEMBLY MODULE SUBUNIT TAMB"/>
    <property type="match status" value="1"/>
</dbReference>
<evidence type="ECO:0000313" key="9">
    <source>
        <dbReference type="Proteomes" id="UP000217257"/>
    </source>
</evidence>
<feature type="compositionally biased region" description="Low complexity" evidence="5">
    <location>
        <begin position="1305"/>
        <end position="1323"/>
    </location>
</feature>
<dbReference type="GO" id="GO:0005886">
    <property type="term" value="C:plasma membrane"/>
    <property type="evidence" value="ECO:0007669"/>
    <property type="project" value="InterPro"/>
</dbReference>
<keyword evidence="4 6" id="KW-0472">Membrane</keyword>
<dbReference type="GO" id="GO:0097347">
    <property type="term" value="C:TAM protein secretion complex"/>
    <property type="evidence" value="ECO:0007669"/>
    <property type="project" value="TreeGrafter"/>
</dbReference>
<keyword evidence="2 6" id="KW-0812">Transmembrane</keyword>
<feature type="transmembrane region" description="Helical" evidence="6">
    <location>
        <begin position="16"/>
        <end position="39"/>
    </location>
</feature>
<dbReference type="Proteomes" id="UP000217257">
    <property type="component" value="Chromosome"/>
</dbReference>
<evidence type="ECO:0000256" key="3">
    <source>
        <dbReference type="ARBA" id="ARBA00022989"/>
    </source>
</evidence>
<protein>
    <recommendedName>
        <fullName evidence="7">Translocation and assembly module TamB C-terminal domain-containing protein</fullName>
    </recommendedName>
</protein>
<evidence type="ECO:0000256" key="1">
    <source>
        <dbReference type="ARBA" id="ARBA00004167"/>
    </source>
</evidence>
<dbReference type="Pfam" id="PF04357">
    <property type="entry name" value="TamB"/>
    <property type="match status" value="1"/>
</dbReference>
<dbReference type="KEGG" id="cfus:CYFUS_008903"/>
<dbReference type="EMBL" id="CP022098">
    <property type="protein sequence ID" value="ATB43423.1"/>
    <property type="molecule type" value="Genomic_DNA"/>
</dbReference>
<accession>A0A250JIH2</accession>
<name>A0A250JIH2_9BACT</name>
<evidence type="ECO:0000256" key="5">
    <source>
        <dbReference type="SAM" id="MobiDB-lite"/>
    </source>
</evidence>
<organism evidence="8 9">
    <name type="scientific">Cystobacter fuscus</name>
    <dbReference type="NCBI Taxonomy" id="43"/>
    <lineage>
        <taxon>Bacteria</taxon>
        <taxon>Pseudomonadati</taxon>
        <taxon>Myxococcota</taxon>
        <taxon>Myxococcia</taxon>
        <taxon>Myxococcales</taxon>
        <taxon>Cystobacterineae</taxon>
        <taxon>Archangiaceae</taxon>
        <taxon>Cystobacter</taxon>
    </lineage>
</organism>
<proteinExistence type="predicted"/>
<evidence type="ECO:0000256" key="6">
    <source>
        <dbReference type="SAM" id="Phobius"/>
    </source>
</evidence>
<feature type="region of interest" description="Disordered" evidence="5">
    <location>
        <begin position="1293"/>
        <end position="1323"/>
    </location>
</feature>
<feature type="domain" description="Translocation and assembly module TamB C-terminal" evidence="7">
    <location>
        <begin position="1197"/>
        <end position="1574"/>
    </location>
</feature>
<keyword evidence="3 6" id="KW-1133">Transmembrane helix</keyword>
<gene>
    <name evidence="8" type="ORF">CYFUS_008903</name>
</gene>
<dbReference type="InterPro" id="IPR008023">
    <property type="entry name" value="DUF748"/>
</dbReference>
<evidence type="ECO:0000256" key="2">
    <source>
        <dbReference type="ARBA" id="ARBA00022692"/>
    </source>
</evidence>
<reference evidence="8 9" key="1">
    <citation type="submission" date="2017-06" db="EMBL/GenBank/DDBJ databases">
        <title>Sequencing and comparative analysis of myxobacterial genomes.</title>
        <authorList>
            <person name="Rupp O."/>
            <person name="Goesmann A."/>
            <person name="Sogaard-Andersen L."/>
        </authorList>
    </citation>
    <scope>NUCLEOTIDE SEQUENCE [LARGE SCALE GENOMIC DNA]</scope>
    <source>
        <strain evidence="8 9">DSM 52655</strain>
    </source>
</reference>
<evidence type="ECO:0000313" key="8">
    <source>
        <dbReference type="EMBL" id="ATB43423.1"/>
    </source>
</evidence>
<sequence length="1574" mass="167892">MSTPPPTRARRWGRRLLWGLVGLIGLVLVLVAGALIYLMTPPGEARLRDFAITQANEQLSGRLELAGLDLGPRSLVLSGVKLYDPDQELVAELTRLEVRVALLPLLRKHVVVKLVGLDEPHLFLRQDARGLNLSRAIALRNPSEPKPEDPNAPRGTLRFTLEELRLKGGAVAFVSESPQGNQEVRLEGLEAGGSASWAAATEALAAKLDATARLASPQQGPVRLALQAGGEEGQLNAQVDFTAPGLELQGSGAMEGEQKLRAEVKKLRLEPALARAVLPSYPVTTSVTLAGTVAKTGDVVQADLNAQAADGTATAQGDVNLETFTTQGFTVRVRELDLSKLLGSGPHSTLAADLLVRGGGKSLDTLEGTLDLTMPASPIQGQTLGPVDIHANAKNGRFTLTQLQARVPGLSLYASGSGTQETFKVEGRLVAADLGTFAQTVGRLGRGGEPMPLSGRGSLDFAASGPVRAPAVSLVGGFDKLAWADTSLQGLTVDVRLPDATQPLTTDARLQVNQLTAGGRTYKNLRALVGTKGRQLEVSVHTEGDAPLELALWGTLDKNNEGLALEDVTLKYPEAAWTLQHPTHLTWGGGRVEVEPALSLTSGEQGLSLALKMRGESIRARTELRALDLSRLPKAYLPASFDVAGLISGEVSVDGRMSRPDARAQLKLSGGRYQQYSDLAFDLDGRYARDRATGTFTASAPALRVSSHFDVPVQGLMKHRREPVDLELTLDHLDIGPALRMARQPESATGRLSGKVTLKGMANDPRLDLALQGADLRYWGTASATNSEQAPPVPLAVGALPPELAGQQLDFELTARSDEQDGTLGATLNLRGLAQKATVTLETPFTLGGLIARPPTAQQAMETPMRALRAEVVDMPLALLSQYGLATDAGGKLSMTAHLTGPMLAPEGELKVQARRATVNGVVPLDGDLAVVTGPSSVKLQLEARREGTLLAQMEAQVRASLMALQDQDVVGHVPFTLAARAGPLSQRELQGLASISPRASLNARCRGGEAQPREQQNNASEPQNVVALSLSARGTLNDPQVDLTAGVQNIGVRELGLGQARLHYTYANARSAFDALLTSPKGGTLTARGQATQDLSLPALRQGMDTRRIPLVVELDSHQFDLSFLSGAQLPMVRAIGGELVMNKVRVDGTLGAPKLQGQLEWKQGRLSLDGMGDYRDVHVALAVDDQRIALSDFSAQSGQGRLNLKAEGKRTASGSFDLSGEGNLDNFPLVLDDQLFAIIQLRTEFEGDISKTAQFINLRNLSIPEAHIKLPEEKRKDLQVLDRPEGIVLTCQGQPMNPDRTEATAAPTDTATGGAGPAQTEPQRQYRININAPRNLWVQGADVNVEVGLSENFRVEYADTASIYGEVHVHRGEVEVLGRRFNIQNSSQVRFTGPAAAPYINATAEYKNESAGVTVYVAVRGQGKDFTIKPTSDPPLPETDIYTLLATGRRTLKAGSGASSMNQGQVASVLGSLLASQAKKALAAKLPLDVLTIESGDEGLAGARLEVGKYLTDKLYLGYSGRLGTPQNQSTTRRENANSVRLEYQFGPRWGVEAEYGDAQVGGADFIWSKEY</sequence>
<dbReference type="InterPro" id="IPR007452">
    <property type="entry name" value="TamB_C"/>
</dbReference>